<feature type="domain" description="VTT" evidence="8">
    <location>
        <begin position="56"/>
        <end position="181"/>
    </location>
</feature>
<evidence type="ECO:0000256" key="7">
    <source>
        <dbReference type="RuleBase" id="RU367016"/>
    </source>
</evidence>
<dbReference type="AlphaFoldDB" id="A0A4S4AIM7"/>
<dbReference type="NCBIfam" id="NF008102">
    <property type="entry name" value="PRK10847.1"/>
    <property type="match status" value="1"/>
</dbReference>
<evidence type="ECO:0000259" key="8">
    <source>
        <dbReference type="Pfam" id="PF09335"/>
    </source>
</evidence>
<dbReference type="RefSeq" id="WP_136386001.1">
    <property type="nucleotide sequence ID" value="NZ_SSOD01000014.1"/>
</dbReference>
<evidence type="ECO:0000313" key="9">
    <source>
        <dbReference type="EMBL" id="THF59216.1"/>
    </source>
</evidence>
<gene>
    <name evidence="9" type="ORF">E6O51_15945</name>
</gene>
<feature type="transmembrane region" description="Helical" evidence="7">
    <location>
        <begin position="195"/>
        <end position="213"/>
    </location>
</feature>
<dbReference type="Proteomes" id="UP000307956">
    <property type="component" value="Unassembled WGS sequence"/>
</dbReference>
<evidence type="ECO:0000256" key="1">
    <source>
        <dbReference type="ARBA" id="ARBA00004651"/>
    </source>
</evidence>
<reference evidence="9 10" key="1">
    <citation type="submission" date="2019-04" db="EMBL/GenBank/DDBJ databases">
        <title>Azoarcus rhizosphaerae sp. nov. isolated from rhizosphere of Ficus religiosa.</title>
        <authorList>
            <person name="Lin S.-Y."/>
            <person name="Hameed A."/>
            <person name="Hsu Y.-H."/>
            <person name="Young C.-C."/>
        </authorList>
    </citation>
    <scope>NUCLEOTIDE SEQUENCE [LARGE SCALE GENOMIC DNA]</scope>
    <source>
        <strain evidence="9 10">CC-YHH848</strain>
    </source>
</reference>
<comment type="subcellular location">
    <subcellularLocation>
        <location evidence="1 7">Cell membrane</location>
        <topology evidence="1 7">Multi-pass membrane protein</topology>
    </subcellularLocation>
</comment>
<evidence type="ECO:0000256" key="5">
    <source>
        <dbReference type="ARBA" id="ARBA00022989"/>
    </source>
</evidence>
<dbReference type="EMBL" id="SSOD01000014">
    <property type="protein sequence ID" value="THF59216.1"/>
    <property type="molecule type" value="Genomic_DNA"/>
</dbReference>
<comment type="caution">
    <text evidence="9">The sequence shown here is derived from an EMBL/GenBank/DDBJ whole genome shotgun (WGS) entry which is preliminary data.</text>
</comment>
<dbReference type="InterPro" id="IPR032818">
    <property type="entry name" value="DedA-like"/>
</dbReference>
<keyword evidence="4 7" id="KW-0812">Transmembrane</keyword>
<proteinExistence type="inferred from homology"/>
<keyword evidence="5 7" id="KW-1133">Transmembrane helix</keyword>
<accession>A0A4S4AIM7</accession>
<dbReference type="InterPro" id="IPR058127">
    <property type="entry name" value="DedA"/>
</dbReference>
<dbReference type="InterPro" id="IPR032816">
    <property type="entry name" value="VTT_dom"/>
</dbReference>
<feature type="transmembrane region" description="Helical" evidence="7">
    <location>
        <begin position="161"/>
        <end position="183"/>
    </location>
</feature>
<feature type="transmembrane region" description="Helical" evidence="7">
    <location>
        <begin position="6"/>
        <end position="22"/>
    </location>
</feature>
<dbReference type="Pfam" id="PF09335">
    <property type="entry name" value="VTT_dom"/>
    <property type="match status" value="1"/>
</dbReference>
<keyword evidence="10" id="KW-1185">Reference proteome</keyword>
<dbReference type="PANTHER" id="PTHR30353:SF0">
    <property type="entry name" value="TRANSMEMBRANE PROTEIN"/>
    <property type="match status" value="1"/>
</dbReference>
<evidence type="ECO:0000313" key="10">
    <source>
        <dbReference type="Proteomes" id="UP000307956"/>
    </source>
</evidence>
<organism evidence="9 10">
    <name type="scientific">Pseudothauera rhizosphaerae</name>
    <dbReference type="NCBI Taxonomy" id="2565932"/>
    <lineage>
        <taxon>Bacteria</taxon>
        <taxon>Pseudomonadati</taxon>
        <taxon>Pseudomonadota</taxon>
        <taxon>Betaproteobacteria</taxon>
        <taxon>Rhodocyclales</taxon>
        <taxon>Zoogloeaceae</taxon>
        <taxon>Pseudothauera</taxon>
    </lineage>
</organism>
<feature type="transmembrane region" description="Helical" evidence="7">
    <location>
        <begin position="76"/>
        <end position="97"/>
    </location>
</feature>
<dbReference type="PANTHER" id="PTHR30353">
    <property type="entry name" value="INNER MEMBRANE PROTEIN DEDA-RELATED"/>
    <property type="match status" value="1"/>
</dbReference>
<protein>
    <submittedName>
        <fullName evidence="9">DedA family protein</fullName>
    </submittedName>
</protein>
<name>A0A4S4AIM7_9RHOO</name>
<evidence type="ECO:0000256" key="4">
    <source>
        <dbReference type="ARBA" id="ARBA00022692"/>
    </source>
</evidence>
<feature type="transmembrane region" description="Helical" evidence="7">
    <location>
        <begin position="34"/>
        <end position="56"/>
    </location>
</feature>
<dbReference type="GO" id="GO:0005886">
    <property type="term" value="C:plasma membrane"/>
    <property type="evidence" value="ECO:0007669"/>
    <property type="project" value="UniProtKB-SubCell"/>
</dbReference>
<evidence type="ECO:0000256" key="2">
    <source>
        <dbReference type="ARBA" id="ARBA00010792"/>
    </source>
</evidence>
<sequence>MEILSFLVDTAAFFIDLLLHLDRHLVELLAEYGVWLYAILFLIVFCETGLVVTPFLPGDSLLFMAGALAAGGGLDPLWLIVLLFAAAVLGDTLNYTIGKHFGRRMEHWENSRFFNRRALERTQAFYARHGGKTIVIARFMPIIRTFAPFVAGMARMEYRRFVSFNVVGAALWVAPLTMLGYWFGNLPVVKSNLSLVVIGIVVLSLMPMLVAWWRERSAVARGGI</sequence>
<evidence type="ECO:0000256" key="6">
    <source>
        <dbReference type="ARBA" id="ARBA00023136"/>
    </source>
</evidence>
<keyword evidence="3 7" id="KW-1003">Cell membrane</keyword>
<evidence type="ECO:0000256" key="3">
    <source>
        <dbReference type="ARBA" id="ARBA00022475"/>
    </source>
</evidence>
<comment type="similarity">
    <text evidence="2 7">Belongs to the DedA family.</text>
</comment>
<keyword evidence="6 7" id="KW-0472">Membrane</keyword>
<dbReference type="OrthoDB" id="9813426at2"/>